<dbReference type="EMBL" id="GG705013">
    <property type="protein sequence ID" value="EEY92184.1"/>
    <property type="molecule type" value="Genomic_DNA"/>
</dbReference>
<accession>D0SPR0</accession>
<protein>
    <submittedName>
        <fullName evidence="1">Uncharacterized protein</fullName>
    </submittedName>
</protein>
<sequence>MAFLLLQTAKLANDAYVVLYGERRFMRALFIFWSPQMAKVLAMFNALLSPNLSLE</sequence>
<organism evidence="1 2">
    <name type="scientific">Acinetobacter junii SH205</name>
    <dbReference type="NCBI Taxonomy" id="575587"/>
    <lineage>
        <taxon>Bacteria</taxon>
        <taxon>Pseudomonadati</taxon>
        <taxon>Pseudomonadota</taxon>
        <taxon>Gammaproteobacteria</taxon>
        <taxon>Moraxellales</taxon>
        <taxon>Moraxellaceae</taxon>
        <taxon>Acinetobacter</taxon>
    </lineage>
</organism>
<evidence type="ECO:0000313" key="1">
    <source>
        <dbReference type="EMBL" id="EEY92184.1"/>
    </source>
</evidence>
<dbReference type="AlphaFoldDB" id="D0SPR0"/>
<reference evidence="2" key="1">
    <citation type="journal article" date="2012" name="PLoS ONE">
        <title>The success of Acinetobacter species; genetic, metabolic and virulence attributes.</title>
        <authorList>
            <person name="Peleg A.Y."/>
            <person name="de Breij A."/>
            <person name="Adams M.D."/>
            <person name="Cerqueira G.M."/>
            <person name="Mocali S."/>
            <person name="Galardini M."/>
            <person name="Nibbering P.H."/>
            <person name="Earl A.M."/>
            <person name="Ward D.V."/>
            <person name="Paterson D.L."/>
            <person name="Seifert H."/>
            <person name="Dijkshoorn L."/>
        </authorList>
    </citation>
    <scope>NUCLEOTIDE SEQUENCE [LARGE SCALE GENOMIC DNA]</scope>
    <source>
        <strain evidence="2">SH205</strain>
    </source>
</reference>
<evidence type="ECO:0000313" key="2">
    <source>
        <dbReference type="Proteomes" id="UP000018442"/>
    </source>
</evidence>
<dbReference type="HOGENOM" id="CLU_3021340_0_0_6"/>
<gene>
    <name evidence="1" type="ORF">HMPREF0026_02470</name>
</gene>
<name>D0SPR0_ACIJU</name>
<proteinExistence type="predicted"/>
<dbReference type="Proteomes" id="UP000018442">
    <property type="component" value="Unassembled WGS sequence"/>
</dbReference>